<dbReference type="PANTHER" id="PTHR43065">
    <property type="entry name" value="SENSOR HISTIDINE KINASE"/>
    <property type="match status" value="1"/>
</dbReference>
<dbReference type="Pfam" id="PF21623">
    <property type="entry name" value="HK_sensor_dom_bact"/>
    <property type="match status" value="1"/>
</dbReference>
<dbReference type="InterPro" id="IPR029151">
    <property type="entry name" value="Sensor-like_sf"/>
</dbReference>
<dbReference type="InterPro" id="IPR005467">
    <property type="entry name" value="His_kinase_dom"/>
</dbReference>
<dbReference type="PROSITE" id="PS50109">
    <property type="entry name" value="HIS_KIN"/>
    <property type="match status" value="1"/>
</dbReference>
<keyword evidence="4" id="KW-1185">Reference proteome</keyword>
<feature type="transmembrane region" description="Helical" evidence="1">
    <location>
        <begin position="281"/>
        <end position="303"/>
    </location>
</feature>
<dbReference type="Proteomes" id="UP000008634">
    <property type="component" value="Chromosome"/>
</dbReference>
<name>E6X7V8_CELAD</name>
<keyword evidence="3" id="KW-0418">Kinase</keyword>
<feature type="domain" description="Histidine kinase" evidence="2">
    <location>
        <begin position="328"/>
        <end position="522"/>
    </location>
</feature>
<dbReference type="GO" id="GO:0016301">
    <property type="term" value="F:kinase activity"/>
    <property type="evidence" value="ECO:0007669"/>
    <property type="project" value="UniProtKB-KW"/>
</dbReference>
<evidence type="ECO:0000256" key="1">
    <source>
        <dbReference type="SAM" id="Phobius"/>
    </source>
</evidence>
<evidence type="ECO:0000259" key="2">
    <source>
        <dbReference type="PROSITE" id="PS50109"/>
    </source>
</evidence>
<dbReference type="eggNOG" id="COG3920">
    <property type="taxonomic scope" value="Bacteria"/>
</dbReference>
<accession>E6X7V8</accession>
<protein>
    <submittedName>
        <fullName evidence="3">Signal transduction histidine kinase</fullName>
    </submittedName>
</protein>
<dbReference type="InterPro" id="IPR036890">
    <property type="entry name" value="HATPase_C_sf"/>
</dbReference>
<dbReference type="AlphaFoldDB" id="E6X7V8"/>
<keyword evidence="1" id="KW-0812">Transmembrane</keyword>
<reference evidence="3 4" key="1">
    <citation type="journal article" date="2010" name="Stand. Genomic Sci.">
        <title>Complete genome sequence of Cellulophaga algicola type strain (IC166).</title>
        <authorList>
            <person name="Abt B."/>
            <person name="Lu M."/>
            <person name="Misra M."/>
            <person name="Han C."/>
            <person name="Nolan M."/>
            <person name="Lucas S."/>
            <person name="Hammon N."/>
            <person name="Deshpande S."/>
            <person name="Cheng J.F."/>
            <person name="Tapia R."/>
            <person name="Goodwin L."/>
            <person name="Pitluck S."/>
            <person name="Liolios K."/>
            <person name="Pagani I."/>
            <person name="Ivanova N."/>
            <person name="Mavromatis K."/>
            <person name="Ovchinikova G."/>
            <person name="Pati A."/>
            <person name="Chen A."/>
            <person name="Palaniappan K."/>
            <person name="Land M."/>
            <person name="Hauser L."/>
            <person name="Chang Y.J."/>
            <person name="Jeffries C.D."/>
            <person name="Detter J.C."/>
            <person name="Brambilla E."/>
            <person name="Rohde M."/>
            <person name="Tindall B.J."/>
            <person name="Goker M."/>
            <person name="Woyke T."/>
            <person name="Bristow J."/>
            <person name="Eisen J.A."/>
            <person name="Markowitz V."/>
            <person name="Hugenholtz P."/>
            <person name="Kyrpides N.C."/>
            <person name="Klenk H.P."/>
            <person name="Lapidus A."/>
        </authorList>
    </citation>
    <scope>NUCLEOTIDE SEQUENCE [LARGE SCALE GENOMIC DNA]</scope>
    <source>
        <strain evidence="4">DSM 14237 / IC166 / ACAM 630</strain>
    </source>
</reference>
<dbReference type="SUPFAM" id="SSF103190">
    <property type="entry name" value="Sensory domain-like"/>
    <property type="match status" value="1"/>
</dbReference>
<sequence length="525" mass="60554">MSKKLIATSIVLFVILSITIWSITIIRINNYEKNLITLELAESDTKLSLASDQLLNLYETSKKKVLFFKDLAEANYRKNKTFNDIRDVLYLFLKNEDNYFQARIINTKGQEVLKIENMYNSISIYEHKYLEDKSNRYYFQESLKLKKGQLFISNLDLNIENNKVELPYRPTVRFFTKIYSPDQDLLGIVGLNLNAETWLNGIGTNDINILNNANEVFYKESGRQDLYTKSKKDLTLRDTNGKPIYNVKDVIIMGMSTWTLYTSIHSAAVEEKIKTNKKKSISFAVFLNLGLLFFIFTIHNLYYKNKHISSLNNAINQRLDERNTLLKEIHHRVKNNLQVITSLLNLQSRNIKDEEVKSILKYSQYRIKSIALLHENLYRSEDLSKINYADYLKQLVNGLIVSMKGSTNEIQLNLDVDTVHFNIDTSIPLGLIINELVTNSLKYAFTDGIGIICISLKRQASNSFLLRVSDNGKGFPKGIKFRDTDTLGLKLVHKLVLQLNGNIEKDNLQTGTAFIITFQEIQELS</sequence>
<dbReference type="STRING" id="688270.Celal_0201"/>
<keyword evidence="1" id="KW-1133">Transmembrane helix</keyword>
<dbReference type="HOGENOM" id="CLU_524490_0_0_10"/>
<evidence type="ECO:0000313" key="4">
    <source>
        <dbReference type="Proteomes" id="UP000008634"/>
    </source>
</evidence>
<dbReference type="PANTHER" id="PTHR43065:SF23">
    <property type="entry name" value="SENSOR HISTIDINE KINASE PDTAS"/>
    <property type="match status" value="1"/>
</dbReference>
<dbReference type="InterPro" id="IPR011495">
    <property type="entry name" value="Sig_transdc_His_kin_sub2_dim/P"/>
</dbReference>
<keyword evidence="1" id="KW-0472">Membrane</keyword>
<dbReference type="OrthoDB" id="9767435at2"/>
<dbReference type="SMART" id="SM00387">
    <property type="entry name" value="HATPase_c"/>
    <property type="match status" value="1"/>
</dbReference>
<dbReference type="EMBL" id="CP002453">
    <property type="protein sequence ID" value="ADV47551.1"/>
    <property type="molecule type" value="Genomic_DNA"/>
</dbReference>
<evidence type="ECO:0000313" key="3">
    <source>
        <dbReference type="EMBL" id="ADV47551.1"/>
    </source>
</evidence>
<dbReference type="SUPFAM" id="SSF55874">
    <property type="entry name" value="ATPase domain of HSP90 chaperone/DNA topoisomerase II/histidine kinase"/>
    <property type="match status" value="1"/>
</dbReference>
<dbReference type="Gene3D" id="3.30.565.10">
    <property type="entry name" value="Histidine kinase-like ATPase, C-terminal domain"/>
    <property type="match status" value="1"/>
</dbReference>
<dbReference type="InterPro" id="IPR048760">
    <property type="entry name" value="VP0354-like_sensor_dom"/>
</dbReference>
<feature type="transmembrane region" description="Helical" evidence="1">
    <location>
        <begin position="6"/>
        <end position="26"/>
    </location>
</feature>
<keyword evidence="3" id="KW-0808">Transferase</keyword>
<proteinExistence type="predicted"/>
<organism evidence="3 4">
    <name type="scientific">Cellulophaga algicola (strain DSM 14237 / IC166 / ACAM 630)</name>
    <dbReference type="NCBI Taxonomy" id="688270"/>
    <lineage>
        <taxon>Bacteria</taxon>
        <taxon>Pseudomonadati</taxon>
        <taxon>Bacteroidota</taxon>
        <taxon>Flavobacteriia</taxon>
        <taxon>Flavobacteriales</taxon>
        <taxon>Flavobacteriaceae</taxon>
        <taxon>Cellulophaga</taxon>
    </lineage>
</organism>
<dbReference type="Gene3D" id="3.30.450.20">
    <property type="entry name" value="PAS domain"/>
    <property type="match status" value="2"/>
</dbReference>
<dbReference type="KEGG" id="cao:Celal_0201"/>
<dbReference type="InterPro" id="IPR003594">
    <property type="entry name" value="HATPase_dom"/>
</dbReference>
<dbReference type="RefSeq" id="WP_013549050.1">
    <property type="nucleotide sequence ID" value="NC_014934.1"/>
</dbReference>
<dbReference type="Pfam" id="PF07568">
    <property type="entry name" value="HisKA_2"/>
    <property type="match status" value="1"/>
</dbReference>
<gene>
    <name evidence="3" type="ordered locus">Celal_0201</name>
</gene>
<dbReference type="Pfam" id="PF02518">
    <property type="entry name" value="HATPase_c"/>
    <property type="match status" value="1"/>
</dbReference>